<evidence type="ECO:0000313" key="8">
    <source>
        <dbReference type="Proteomes" id="UP001177003"/>
    </source>
</evidence>
<dbReference type="GO" id="GO:0008380">
    <property type="term" value="P:RNA splicing"/>
    <property type="evidence" value="ECO:0007669"/>
    <property type="project" value="UniProtKB-KW"/>
</dbReference>
<feature type="domain" description="RRM" evidence="6">
    <location>
        <begin position="579"/>
        <end position="699"/>
    </location>
</feature>
<feature type="domain" description="RRM" evidence="6">
    <location>
        <begin position="469"/>
        <end position="546"/>
    </location>
</feature>
<keyword evidence="8" id="KW-1185">Reference proteome</keyword>
<sequence>MRKPLGHKEKYSNRYEISQSHFIDGTAARTRPYSFDEIMLRRKNKKLSVNVEDQRLASEIVYPKEAESVSGRVESDRHRQRDEQPAPNEPLTVTSRTKENKSMREDQKRVEGEHKESVDLQRRSKAGSDNTKDRRKERGVHDFGSEHEKRHGKDSSVKERDRNIERNRGKSEHLNRLNQNGYDERNRDKKLESRKRHEREKRRSNSPSPKGNKPRLHDVKDHEEMLSSSHSSKAGRFDPNLDRKRVSNNGSINKPKRHDSSVSRLGGYSPRKRRNEAPSPTESSPVKIESKTPNPLTSFLPNLMSLNKIELPNMVPLTPSVPIPKPTFGVLSFPSLMNTSVDSVQLTQATRPKRRIYVENLPSSASEAAVVEWLSGYLRPYGLNHLQSTNPCISCIVNKDKCQALVEFLTPEDASTALSFDGRSFNGNILKIRRPKDYVEATTGVLEKQPVAVAGGAFSVKNIVQDSPNKIFIGGISKIITSQMIMEIASAFGPLKAFHFEHNSDLETTPCAFLEYVDQSVTIKACVGLNGMKLGGQLLTVTQATPDNTSSMEKNHGDNDHPFYGTPAHAQPLLQKQTQVLKLNNLVDPQSLSSLSEQEFEEIVEDVRLECSRFGMVKSVNVVKPTKVLSTSPDKEPPPEDVAAPTGGGDGGGVVVEERFEGGCVLVEYKRIEASTMAAHCLHGRVFDGRIVSVEYVGHDVYCDGVFHLMF</sequence>
<dbReference type="PROSITE" id="PS50102">
    <property type="entry name" value="RRM"/>
    <property type="match status" value="3"/>
</dbReference>
<dbReference type="InterPro" id="IPR000504">
    <property type="entry name" value="RRM_dom"/>
</dbReference>
<evidence type="ECO:0000256" key="5">
    <source>
        <dbReference type="SAM" id="MobiDB-lite"/>
    </source>
</evidence>
<feature type="region of interest" description="Disordered" evidence="5">
    <location>
        <begin position="62"/>
        <end position="296"/>
    </location>
</feature>
<dbReference type="InterPro" id="IPR035979">
    <property type="entry name" value="RBD_domain_sf"/>
</dbReference>
<feature type="domain" description="RRM" evidence="6">
    <location>
        <begin position="354"/>
        <end position="437"/>
    </location>
</feature>
<dbReference type="GO" id="GO:0006397">
    <property type="term" value="P:mRNA processing"/>
    <property type="evidence" value="ECO:0007669"/>
    <property type="project" value="UniProtKB-KW"/>
</dbReference>
<dbReference type="PANTHER" id="PTHR23139">
    <property type="entry name" value="RNA-BINDING PROTEIN"/>
    <property type="match status" value="1"/>
</dbReference>
<feature type="compositionally biased region" description="Basic residues" evidence="5">
    <location>
        <begin position="192"/>
        <end position="204"/>
    </location>
</feature>
<evidence type="ECO:0000256" key="1">
    <source>
        <dbReference type="ARBA" id="ARBA00022664"/>
    </source>
</evidence>
<organism evidence="7 8">
    <name type="scientific">Lactuca saligna</name>
    <name type="common">Willowleaf lettuce</name>
    <dbReference type="NCBI Taxonomy" id="75948"/>
    <lineage>
        <taxon>Eukaryota</taxon>
        <taxon>Viridiplantae</taxon>
        <taxon>Streptophyta</taxon>
        <taxon>Embryophyta</taxon>
        <taxon>Tracheophyta</taxon>
        <taxon>Spermatophyta</taxon>
        <taxon>Magnoliopsida</taxon>
        <taxon>eudicotyledons</taxon>
        <taxon>Gunneridae</taxon>
        <taxon>Pentapetalae</taxon>
        <taxon>asterids</taxon>
        <taxon>campanulids</taxon>
        <taxon>Asterales</taxon>
        <taxon>Asteraceae</taxon>
        <taxon>Cichorioideae</taxon>
        <taxon>Cichorieae</taxon>
        <taxon>Lactucinae</taxon>
        <taxon>Lactuca</taxon>
    </lineage>
</organism>
<dbReference type="EMBL" id="OX465077">
    <property type="protein sequence ID" value="CAI9268832.1"/>
    <property type="molecule type" value="Genomic_DNA"/>
</dbReference>
<dbReference type="Gene3D" id="3.30.70.330">
    <property type="match status" value="3"/>
</dbReference>
<name>A0AA35YBV2_LACSI</name>
<protein>
    <recommendedName>
        <fullName evidence="6">RRM domain-containing protein</fullName>
    </recommendedName>
</protein>
<feature type="compositionally biased region" description="Basic and acidic residues" evidence="5">
    <location>
        <begin position="235"/>
        <end position="245"/>
    </location>
</feature>
<dbReference type="SUPFAM" id="SSF54928">
    <property type="entry name" value="RNA-binding domain, RBD"/>
    <property type="match status" value="2"/>
</dbReference>
<keyword evidence="1" id="KW-0507">mRNA processing</keyword>
<evidence type="ECO:0000313" key="7">
    <source>
        <dbReference type="EMBL" id="CAI9268832.1"/>
    </source>
</evidence>
<evidence type="ECO:0000256" key="4">
    <source>
        <dbReference type="PROSITE-ProRule" id="PRU00176"/>
    </source>
</evidence>
<dbReference type="SMART" id="SM00360">
    <property type="entry name" value="RRM"/>
    <property type="match status" value="3"/>
</dbReference>
<accession>A0AA35YBV2</accession>
<feature type="compositionally biased region" description="Basic and acidic residues" evidence="5">
    <location>
        <begin position="215"/>
        <end position="225"/>
    </location>
</feature>
<feature type="compositionally biased region" description="Basic and acidic residues" evidence="5">
    <location>
        <begin position="62"/>
        <end position="84"/>
    </location>
</feature>
<dbReference type="InterPro" id="IPR012677">
    <property type="entry name" value="Nucleotide-bd_a/b_plait_sf"/>
</dbReference>
<feature type="region of interest" description="Disordered" evidence="5">
    <location>
        <begin position="628"/>
        <end position="651"/>
    </location>
</feature>
<dbReference type="Proteomes" id="UP001177003">
    <property type="component" value="Chromosome 1"/>
</dbReference>
<dbReference type="FunFam" id="3.30.70.330:FF:000879">
    <property type="entry name" value="Splicing factor U2af large subunit A"/>
    <property type="match status" value="1"/>
</dbReference>
<dbReference type="Pfam" id="PF00076">
    <property type="entry name" value="RRM_1"/>
    <property type="match status" value="1"/>
</dbReference>
<evidence type="ECO:0000259" key="6">
    <source>
        <dbReference type="PROSITE" id="PS50102"/>
    </source>
</evidence>
<dbReference type="CDD" id="cd12232">
    <property type="entry name" value="RRM3_U2AF65"/>
    <property type="match status" value="1"/>
</dbReference>
<reference evidence="7" key="1">
    <citation type="submission" date="2023-04" db="EMBL/GenBank/DDBJ databases">
        <authorList>
            <person name="Vijverberg K."/>
            <person name="Xiong W."/>
            <person name="Schranz E."/>
        </authorList>
    </citation>
    <scope>NUCLEOTIDE SEQUENCE</scope>
</reference>
<dbReference type="GO" id="GO:0003723">
    <property type="term" value="F:RNA binding"/>
    <property type="evidence" value="ECO:0007669"/>
    <property type="project" value="UniProtKB-UniRule"/>
</dbReference>
<feature type="compositionally biased region" description="Basic and acidic residues" evidence="5">
    <location>
        <begin position="130"/>
        <end position="175"/>
    </location>
</feature>
<gene>
    <name evidence="7" type="ORF">LSALG_LOCUS9234</name>
</gene>
<evidence type="ECO:0000256" key="3">
    <source>
        <dbReference type="ARBA" id="ARBA00023187"/>
    </source>
</evidence>
<evidence type="ECO:0000256" key="2">
    <source>
        <dbReference type="ARBA" id="ARBA00022884"/>
    </source>
</evidence>
<feature type="compositionally biased region" description="Basic and acidic residues" evidence="5">
    <location>
        <begin position="182"/>
        <end position="191"/>
    </location>
</feature>
<keyword evidence="3" id="KW-0508">mRNA splicing</keyword>
<feature type="compositionally biased region" description="Basic and acidic residues" evidence="5">
    <location>
        <begin position="96"/>
        <end position="122"/>
    </location>
</feature>
<keyword evidence="2 4" id="KW-0694">RNA-binding</keyword>
<dbReference type="AlphaFoldDB" id="A0AA35YBV2"/>
<proteinExistence type="predicted"/>